<comment type="caution">
    <text evidence="2">The sequence shown here is derived from an EMBL/GenBank/DDBJ whole genome shotgun (WGS) entry which is preliminary data.</text>
</comment>
<dbReference type="AlphaFoldDB" id="A0A5N8VEX6"/>
<organism evidence="2 3">
    <name type="scientific">Streptomyces adustus</name>
    <dbReference type="NCBI Taxonomy" id="1609272"/>
    <lineage>
        <taxon>Bacteria</taxon>
        <taxon>Bacillati</taxon>
        <taxon>Actinomycetota</taxon>
        <taxon>Actinomycetes</taxon>
        <taxon>Kitasatosporales</taxon>
        <taxon>Streptomycetaceae</taxon>
        <taxon>Streptomyces</taxon>
    </lineage>
</organism>
<dbReference type="EMBL" id="VJZD01000088">
    <property type="protein sequence ID" value="MPY33793.1"/>
    <property type="molecule type" value="Genomic_DNA"/>
</dbReference>
<evidence type="ECO:0000256" key="1">
    <source>
        <dbReference type="SAM" id="MobiDB-lite"/>
    </source>
</evidence>
<keyword evidence="3" id="KW-1185">Reference proteome</keyword>
<evidence type="ECO:0000313" key="2">
    <source>
        <dbReference type="EMBL" id="MPY33793.1"/>
    </source>
</evidence>
<proteinExistence type="predicted"/>
<evidence type="ECO:0000313" key="3">
    <source>
        <dbReference type="Proteomes" id="UP000325849"/>
    </source>
</evidence>
<feature type="region of interest" description="Disordered" evidence="1">
    <location>
        <begin position="76"/>
        <end position="109"/>
    </location>
</feature>
<gene>
    <name evidence="2" type="ORF">FNH09_21900</name>
</gene>
<sequence length="109" mass="11708">MGGHVGDDGDRFGEAVLTDEQFGQIGCGPCAGQSAQERDRLLDAAVLREEPGDGQLAVVDLVGRQRLDLCDRFPGASRRAASTSVSRPPRSRISSTSRGRTPSRWVDCH</sequence>
<name>A0A5N8VEX6_9ACTN</name>
<dbReference type="Proteomes" id="UP000325849">
    <property type="component" value="Unassembled WGS sequence"/>
</dbReference>
<accession>A0A5N8VEX6</accession>
<protein>
    <submittedName>
        <fullName evidence="2">Uncharacterized protein</fullName>
    </submittedName>
</protein>
<reference evidence="2 3" key="1">
    <citation type="submission" date="2019-07" db="EMBL/GenBank/DDBJ databases">
        <title>New species of Amycolatopsis and Streptomyces.</title>
        <authorList>
            <person name="Duangmal K."/>
            <person name="Teo W.F.A."/>
            <person name="Lipun K."/>
        </authorList>
    </citation>
    <scope>NUCLEOTIDE SEQUENCE [LARGE SCALE GENOMIC DNA]</scope>
    <source>
        <strain evidence="2 3">NBRC 109810</strain>
    </source>
</reference>